<evidence type="ECO:0000259" key="7">
    <source>
        <dbReference type="Pfam" id="PF01061"/>
    </source>
</evidence>
<keyword evidence="5 6" id="KW-0472">Membrane</keyword>
<keyword evidence="3 6" id="KW-0812">Transmembrane</keyword>
<organism evidence="8 9">
    <name type="scientific">Salix viminalis</name>
    <name type="common">Common osier</name>
    <name type="synonym">Basket willow</name>
    <dbReference type="NCBI Taxonomy" id="40686"/>
    <lineage>
        <taxon>Eukaryota</taxon>
        <taxon>Viridiplantae</taxon>
        <taxon>Streptophyta</taxon>
        <taxon>Embryophyta</taxon>
        <taxon>Tracheophyta</taxon>
        <taxon>Spermatophyta</taxon>
        <taxon>Magnoliopsida</taxon>
        <taxon>eudicotyledons</taxon>
        <taxon>Gunneridae</taxon>
        <taxon>Pentapetalae</taxon>
        <taxon>rosids</taxon>
        <taxon>fabids</taxon>
        <taxon>Malpighiales</taxon>
        <taxon>Salicaceae</taxon>
        <taxon>Saliceae</taxon>
        <taxon>Salix</taxon>
    </lineage>
</organism>
<keyword evidence="9" id="KW-1185">Reference proteome</keyword>
<feature type="transmembrane region" description="Helical" evidence="6">
    <location>
        <begin position="69"/>
        <end position="89"/>
    </location>
</feature>
<comment type="caution">
    <text evidence="8">The sequence shown here is derived from an EMBL/GenBank/DDBJ whole genome shotgun (WGS) entry which is preliminary data.</text>
</comment>
<evidence type="ECO:0000313" key="8">
    <source>
        <dbReference type="EMBL" id="KAJ6729309.1"/>
    </source>
</evidence>
<evidence type="ECO:0000256" key="3">
    <source>
        <dbReference type="ARBA" id="ARBA00022692"/>
    </source>
</evidence>
<accession>A0A9Q0UFU2</accession>
<dbReference type="Proteomes" id="UP001151529">
    <property type="component" value="Chromosome 2"/>
</dbReference>
<dbReference type="AlphaFoldDB" id="A0A9Q0UFU2"/>
<proteinExistence type="predicted"/>
<keyword evidence="8" id="KW-0067">ATP-binding</keyword>
<evidence type="ECO:0000256" key="6">
    <source>
        <dbReference type="SAM" id="Phobius"/>
    </source>
</evidence>
<dbReference type="EMBL" id="JAPFFL010000004">
    <property type="protein sequence ID" value="KAJ6729309.1"/>
    <property type="molecule type" value="Genomic_DNA"/>
</dbReference>
<dbReference type="GO" id="GO:0005524">
    <property type="term" value="F:ATP binding"/>
    <property type="evidence" value="ECO:0007669"/>
    <property type="project" value="UniProtKB-KW"/>
</dbReference>
<keyword evidence="4 6" id="KW-1133">Transmembrane helix</keyword>
<evidence type="ECO:0000256" key="5">
    <source>
        <dbReference type="ARBA" id="ARBA00023136"/>
    </source>
</evidence>
<dbReference type="PANTHER" id="PTHR19241">
    <property type="entry name" value="ATP-BINDING CASSETTE TRANSPORTER"/>
    <property type="match status" value="1"/>
</dbReference>
<dbReference type="InterPro" id="IPR013525">
    <property type="entry name" value="ABC2_TM"/>
</dbReference>
<comment type="subcellular location">
    <subcellularLocation>
        <location evidence="1">Membrane</location>
        <topology evidence="1">Multi-pass membrane protein</topology>
    </subcellularLocation>
</comment>
<keyword evidence="2" id="KW-0813">Transport</keyword>
<feature type="domain" description="ABC-2 type transporter transmembrane" evidence="7">
    <location>
        <begin position="24"/>
        <end position="110"/>
    </location>
</feature>
<evidence type="ECO:0000256" key="1">
    <source>
        <dbReference type="ARBA" id="ARBA00004141"/>
    </source>
</evidence>
<dbReference type="Pfam" id="PF01061">
    <property type="entry name" value="ABC2_membrane"/>
    <property type="match status" value="1"/>
</dbReference>
<name>A0A9Q0UFU2_SALVM</name>
<protein>
    <submittedName>
        <fullName evidence="8">ATP-BINDING CASSETTE TRANSPORTER</fullName>
    </submittedName>
</protein>
<dbReference type="OrthoDB" id="1436834at2759"/>
<dbReference type="GO" id="GO:0140359">
    <property type="term" value="F:ABC-type transporter activity"/>
    <property type="evidence" value="ECO:0007669"/>
    <property type="project" value="InterPro"/>
</dbReference>
<gene>
    <name evidence="8" type="ORF">OIU85_020250</name>
</gene>
<feature type="transmembrane region" description="Helical" evidence="6">
    <location>
        <begin position="25"/>
        <end position="49"/>
    </location>
</feature>
<evidence type="ECO:0000256" key="4">
    <source>
        <dbReference type="ARBA" id="ARBA00022989"/>
    </source>
</evidence>
<evidence type="ECO:0000256" key="2">
    <source>
        <dbReference type="ARBA" id="ARBA00022448"/>
    </source>
</evidence>
<evidence type="ECO:0000313" key="9">
    <source>
        <dbReference type="Proteomes" id="UP001151529"/>
    </source>
</evidence>
<keyword evidence="8" id="KW-0547">Nucleotide-binding</keyword>
<reference evidence="8" key="1">
    <citation type="submission" date="2022-11" db="EMBL/GenBank/DDBJ databases">
        <authorList>
            <person name="Hyden B.L."/>
            <person name="Feng K."/>
            <person name="Yates T."/>
            <person name="Jawdy S."/>
            <person name="Smart L.B."/>
            <person name="Muchero W."/>
        </authorList>
    </citation>
    <scope>NUCLEOTIDE SEQUENCE</scope>
    <source>
        <tissue evidence="8">Shoot tip</tissue>
    </source>
</reference>
<reference evidence="8" key="2">
    <citation type="journal article" date="2023" name="Int. J. Mol. Sci.">
        <title>De Novo Assembly and Annotation of 11 Diverse Shrub Willow (Salix) Genomes Reveals Novel Gene Organization in Sex-Linked Regions.</title>
        <authorList>
            <person name="Hyden B."/>
            <person name="Feng K."/>
            <person name="Yates T.B."/>
            <person name="Jawdy S."/>
            <person name="Cereghino C."/>
            <person name="Smart L.B."/>
            <person name="Muchero W."/>
        </authorList>
    </citation>
    <scope>NUCLEOTIDE SEQUENCE [LARGE SCALE GENOMIC DNA]</scope>
    <source>
        <tissue evidence="8">Shoot tip</tissue>
    </source>
</reference>
<sequence length="147" mass="16947">MVFHQDIFSLFRRWSLKGIKDSTGIISNLIVMFLSIHLFFYQFFLLFLVHQVSISMFRLIASIVRNPSIASTCALFIILITFLFGGFVIRKPSLPSWLRWGFWLSPLAYAEIGASLKRIPCSKVAKGFIFQYYIRSANSRKPGTILQ</sequence>
<dbReference type="GO" id="GO:0005886">
    <property type="term" value="C:plasma membrane"/>
    <property type="evidence" value="ECO:0007669"/>
    <property type="project" value="UniProtKB-ARBA"/>
</dbReference>